<sequence length="349" mass="38708">KEVISDHNLTGKLTNSDLELEGTVLHHFVLGKTAQVEGETTYTGCDNTPAVSWRTKGSSTSRKAKARILRLAAGLQREQRAHHRIGHLSGTNNRMADDASRLWHLSDAKFISYFNRTYPQINSWQLYRMPNAVNSLMTSVLLNSESNAESVLQELQRHTLSGPHGLPSATASPLVSGRRSLAHHPPLWNPMAMWKNCPQNNRLSLDTAAEKLEERGSSSTMSTPIAKVLVKASIEACQKTHKYTHRNGNESIDVVGVFLFVTSWQISVKIGQAISFQVETSVFLYQRCRISWRRHSPSPPGQSLVTFAGLIFDKQKNAVPDEKIGLGTSLNGDNPTATLIAIVRHLRQS</sequence>
<protein>
    <submittedName>
        <fullName evidence="1">Uncharacterized protein</fullName>
    </submittedName>
</protein>
<gene>
    <name evidence="1" type="ORF">CYCCA115_LOCUS9012</name>
</gene>
<dbReference type="AlphaFoldDB" id="A0AAD2CUL7"/>
<comment type="caution">
    <text evidence="1">The sequence shown here is derived from an EMBL/GenBank/DDBJ whole genome shotgun (WGS) entry which is preliminary data.</text>
</comment>
<reference evidence="1" key="1">
    <citation type="submission" date="2023-08" db="EMBL/GenBank/DDBJ databases">
        <authorList>
            <person name="Audoor S."/>
            <person name="Bilcke G."/>
        </authorList>
    </citation>
    <scope>NUCLEOTIDE SEQUENCE</scope>
</reference>
<proteinExistence type="predicted"/>
<organism evidence="1 2">
    <name type="scientific">Cylindrotheca closterium</name>
    <dbReference type="NCBI Taxonomy" id="2856"/>
    <lineage>
        <taxon>Eukaryota</taxon>
        <taxon>Sar</taxon>
        <taxon>Stramenopiles</taxon>
        <taxon>Ochrophyta</taxon>
        <taxon>Bacillariophyta</taxon>
        <taxon>Bacillariophyceae</taxon>
        <taxon>Bacillariophycidae</taxon>
        <taxon>Bacillariales</taxon>
        <taxon>Bacillariaceae</taxon>
        <taxon>Cylindrotheca</taxon>
    </lineage>
</organism>
<keyword evidence="2" id="KW-1185">Reference proteome</keyword>
<name>A0AAD2CUL7_9STRA</name>
<accession>A0AAD2CUL7</accession>
<dbReference type="EMBL" id="CAKOGP040001232">
    <property type="protein sequence ID" value="CAJ1944687.1"/>
    <property type="molecule type" value="Genomic_DNA"/>
</dbReference>
<evidence type="ECO:0000313" key="2">
    <source>
        <dbReference type="Proteomes" id="UP001295423"/>
    </source>
</evidence>
<dbReference type="Proteomes" id="UP001295423">
    <property type="component" value="Unassembled WGS sequence"/>
</dbReference>
<feature type="non-terminal residue" evidence="1">
    <location>
        <position position="1"/>
    </location>
</feature>
<evidence type="ECO:0000313" key="1">
    <source>
        <dbReference type="EMBL" id="CAJ1944687.1"/>
    </source>
</evidence>